<evidence type="ECO:0000313" key="7">
    <source>
        <dbReference type="Proteomes" id="UP000011761"/>
    </source>
</evidence>
<dbReference type="OMA" id="EMAFTRG"/>
<feature type="non-terminal residue" evidence="6">
    <location>
        <position position="385"/>
    </location>
</feature>
<feature type="compositionally biased region" description="Gly residues" evidence="5">
    <location>
        <begin position="143"/>
        <end position="153"/>
    </location>
</feature>
<gene>
    <name evidence="6" type="ORF">BAUCODRAFT_48874</name>
</gene>
<evidence type="ECO:0000256" key="3">
    <source>
        <dbReference type="ARBA" id="ARBA00023163"/>
    </source>
</evidence>
<dbReference type="AlphaFoldDB" id="M2N9U9"/>
<dbReference type="GO" id="GO:0003713">
    <property type="term" value="F:transcription coactivator activity"/>
    <property type="evidence" value="ECO:0007669"/>
    <property type="project" value="TreeGrafter"/>
</dbReference>
<dbReference type="PANTHER" id="PTHR21277">
    <property type="entry name" value="TRANSCRIPTIONAL ADAPTER 1"/>
    <property type="match status" value="1"/>
</dbReference>
<dbReference type="RefSeq" id="XP_007676903.1">
    <property type="nucleotide sequence ID" value="XM_007678713.1"/>
</dbReference>
<dbReference type="Pfam" id="PF12767">
    <property type="entry name" value="SAGA-Tad1"/>
    <property type="match status" value="1"/>
</dbReference>
<dbReference type="eggNOG" id="ENOG502RX84">
    <property type="taxonomic scope" value="Eukaryota"/>
</dbReference>
<evidence type="ECO:0008006" key="8">
    <source>
        <dbReference type="Google" id="ProtNLM"/>
    </source>
</evidence>
<evidence type="ECO:0000256" key="5">
    <source>
        <dbReference type="SAM" id="MobiDB-lite"/>
    </source>
</evidence>
<dbReference type="EMBL" id="KB445556">
    <property type="protein sequence ID" value="EMC95595.1"/>
    <property type="molecule type" value="Genomic_DNA"/>
</dbReference>
<dbReference type="Proteomes" id="UP000011761">
    <property type="component" value="Unassembled WGS sequence"/>
</dbReference>
<dbReference type="HOGENOM" id="CLU_038277_1_0_1"/>
<dbReference type="GO" id="GO:0005634">
    <property type="term" value="C:nucleus"/>
    <property type="evidence" value="ECO:0007669"/>
    <property type="project" value="UniProtKB-SubCell"/>
</dbReference>
<evidence type="ECO:0000313" key="6">
    <source>
        <dbReference type="EMBL" id="EMC95595.1"/>
    </source>
</evidence>
<sequence length="385" mass="41524">MNPADLTLSLSPTLTTKTLPTPQSSAQKHGGKAPVPRIELEPIATALKAALGEGWTEYKTAVSSFLLGNINQAELSYVINPLLSPALTVLSVLDPARPATSTLHLHNQFLVCLYANVYRDAPPSEVASWVVATDKPASTSKNGGAGGAGGVGGSDEAEERLKREVMGLHPRDRRRLKMVKENASADVDAGLKEMMEYHDELAVKPPTANAHANDVPPSAGGMALAKGNWDIETRRRYAQPLAAETLEFPTLADLQSRIEPICAEEGLPTNTTGMHDLAGLVEQATEVYLKEMIGTLWSHVRADGVGEGTVQTSAFRKRLRKEEEEVERGVVQRNALGLLPVELEVQARRMPLEMEDLRVGLGVGDGYLRGSGLLGEGIWLERFAD</sequence>
<feature type="region of interest" description="Disordered" evidence="5">
    <location>
        <begin position="136"/>
        <end position="157"/>
    </location>
</feature>
<evidence type="ECO:0000256" key="2">
    <source>
        <dbReference type="ARBA" id="ARBA00023015"/>
    </source>
</evidence>
<reference evidence="6 7" key="1">
    <citation type="journal article" date="2012" name="PLoS Pathog.">
        <title>Diverse lifestyles and strategies of plant pathogenesis encoded in the genomes of eighteen Dothideomycetes fungi.</title>
        <authorList>
            <person name="Ohm R.A."/>
            <person name="Feau N."/>
            <person name="Henrissat B."/>
            <person name="Schoch C.L."/>
            <person name="Horwitz B.A."/>
            <person name="Barry K.W."/>
            <person name="Condon B.J."/>
            <person name="Copeland A.C."/>
            <person name="Dhillon B."/>
            <person name="Glaser F."/>
            <person name="Hesse C.N."/>
            <person name="Kosti I."/>
            <person name="LaButti K."/>
            <person name="Lindquist E.A."/>
            <person name="Lucas S."/>
            <person name="Salamov A.A."/>
            <person name="Bradshaw R.E."/>
            <person name="Ciuffetti L."/>
            <person name="Hamelin R.C."/>
            <person name="Kema G.H.J."/>
            <person name="Lawrence C."/>
            <person name="Scott J.A."/>
            <person name="Spatafora J.W."/>
            <person name="Turgeon B.G."/>
            <person name="de Wit P.J.G.M."/>
            <person name="Zhong S."/>
            <person name="Goodwin S.B."/>
            <person name="Grigoriev I.V."/>
        </authorList>
    </citation>
    <scope>NUCLEOTIDE SEQUENCE [LARGE SCALE GENOMIC DNA]</scope>
    <source>
        <strain evidence="6 7">UAMH 10762</strain>
    </source>
</reference>
<keyword evidence="2" id="KW-0805">Transcription regulation</keyword>
<comment type="subcellular location">
    <subcellularLocation>
        <location evidence="1">Nucleus</location>
    </subcellularLocation>
</comment>
<dbReference type="STRING" id="717646.M2N9U9"/>
<name>M2N9U9_BAUPA</name>
<evidence type="ECO:0000256" key="4">
    <source>
        <dbReference type="ARBA" id="ARBA00023242"/>
    </source>
</evidence>
<accession>M2N9U9</accession>
<keyword evidence="4" id="KW-0539">Nucleus</keyword>
<organism evidence="6 7">
    <name type="scientific">Baudoinia panamericana (strain UAMH 10762)</name>
    <name type="common">Angels' share fungus</name>
    <name type="synonym">Baudoinia compniacensis (strain UAMH 10762)</name>
    <dbReference type="NCBI Taxonomy" id="717646"/>
    <lineage>
        <taxon>Eukaryota</taxon>
        <taxon>Fungi</taxon>
        <taxon>Dikarya</taxon>
        <taxon>Ascomycota</taxon>
        <taxon>Pezizomycotina</taxon>
        <taxon>Dothideomycetes</taxon>
        <taxon>Dothideomycetidae</taxon>
        <taxon>Mycosphaerellales</taxon>
        <taxon>Teratosphaeriaceae</taxon>
        <taxon>Baudoinia</taxon>
    </lineage>
</organism>
<dbReference type="PANTHER" id="PTHR21277:SF5">
    <property type="entry name" value="TRANSCRIPTIONAL ADAPTER 1"/>
    <property type="match status" value="1"/>
</dbReference>
<feature type="compositionally biased region" description="Low complexity" evidence="5">
    <location>
        <begin position="1"/>
        <end position="25"/>
    </location>
</feature>
<evidence type="ECO:0000256" key="1">
    <source>
        <dbReference type="ARBA" id="ARBA00004123"/>
    </source>
</evidence>
<keyword evidence="7" id="KW-1185">Reference proteome</keyword>
<dbReference type="GO" id="GO:0000124">
    <property type="term" value="C:SAGA complex"/>
    <property type="evidence" value="ECO:0007669"/>
    <property type="project" value="TreeGrafter"/>
</dbReference>
<dbReference type="GO" id="GO:0006357">
    <property type="term" value="P:regulation of transcription by RNA polymerase II"/>
    <property type="evidence" value="ECO:0007669"/>
    <property type="project" value="TreeGrafter"/>
</dbReference>
<proteinExistence type="predicted"/>
<dbReference type="GeneID" id="19114834"/>
<dbReference type="OrthoDB" id="10264870at2759"/>
<protein>
    <recommendedName>
        <fullName evidence="8">Transcriptional coactivator HFI1/ADA1</fullName>
    </recommendedName>
</protein>
<dbReference type="InterPro" id="IPR024738">
    <property type="entry name" value="Hfi1/Tada1"/>
</dbReference>
<feature type="region of interest" description="Disordered" evidence="5">
    <location>
        <begin position="1"/>
        <end position="34"/>
    </location>
</feature>
<keyword evidence="3" id="KW-0804">Transcription</keyword>
<dbReference type="KEGG" id="bcom:BAUCODRAFT_48874"/>